<accession>B5YJW6</accession>
<keyword evidence="6" id="KW-0067">ATP-binding</keyword>
<reference evidence="9 10" key="2">
    <citation type="journal article" date="2015" name="Genome Announc.">
        <title>Genome Sequence of the Sulfate-Reducing Thermophilic Bacterium Thermodesulfovibrio yellowstonii Strain DSM 11347T (Phylum Nitrospirae).</title>
        <authorList>
            <person name="Bhatnagar S."/>
            <person name="Badger J.H."/>
            <person name="Madupu R."/>
            <person name="Khouri H.M."/>
            <person name="O'Connor E.M."/>
            <person name="Robb F.T."/>
            <person name="Ward N.L."/>
            <person name="Eisen J.A."/>
        </authorList>
    </citation>
    <scope>NUCLEOTIDE SEQUENCE [LARGE SCALE GENOMIC DNA]</scope>
    <source>
        <strain evidence="10">ATCC 51303 / DSM 11347 / YP87</strain>
    </source>
</reference>
<keyword evidence="5" id="KW-0547">Nucleotide-binding</keyword>
<evidence type="ECO:0000256" key="2">
    <source>
        <dbReference type="ARBA" id="ARBA00022679"/>
    </source>
</evidence>
<evidence type="ECO:0000256" key="5">
    <source>
        <dbReference type="ARBA" id="ARBA00022741"/>
    </source>
</evidence>
<evidence type="ECO:0000313" key="9">
    <source>
        <dbReference type="EMBL" id="ACI20662.1"/>
    </source>
</evidence>
<evidence type="ECO:0000256" key="3">
    <source>
        <dbReference type="ARBA" id="ARBA00022695"/>
    </source>
</evidence>
<dbReference type="Proteomes" id="UP000000718">
    <property type="component" value="Chromosome"/>
</dbReference>
<dbReference type="KEGG" id="tye:THEYE_A0689"/>
<sequence length="97" mass="11315">MKSLDDIKSTIAKHKKEIVLRFNINKIAIFGSWAKGIANKKSDIDILVDFDQTPDIFLLIDLEEYLQKILKRKIDLVRLSAIREEIKKKVMKEAIFL</sequence>
<dbReference type="GO" id="GO:0046872">
    <property type="term" value="F:metal ion binding"/>
    <property type="evidence" value="ECO:0007669"/>
    <property type="project" value="UniProtKB-KW"/>
</dbReference>
<evidence type="ECO:0000256" key="1">
    <source>
        <dbReference type="ARBA" id="ARBA00001946"/>
    </source>
</evidence>
<evidence type="ECO:0000256" key="7">
    <source>
        <dbReference type="ARBA" id="ARBA00022842"/>
    </source>
</evidence>
<keyword evidence="4" id="KW-0479">Metal-binding</keyword>
<dbReference type="PATRIC" id="fig|289376.4.peg.682"/>
<keyword evidence="7" id="KW-0460">Magnesium</keyword>
<dbReference type="InParanoid" id="B5YJW6"/>
<dbReference type="InterPro" id="IPR043519">
    <property type="entry name" value="NT_sf"/>
</dbReference>
<feature type="domain" description="Polymerase beta nucleotidyltransferase" evidence="8">
    <location>
        <begin position="21"/>
        <end position="96"/>
    </location>
</feature>
<dbReference type="Pfam" id="PF18765">
    <property type="entry name" value="Polbeta"/>
    <property type="match status" value="1"/>
</dbReference>
<dbReference type="InterPro" id="IPR041633">
    <property type="entry name" value="Polbeta"/>
</dbReference>
<organism evidence="9 10">
    <name type="scientific">Thermodesulfovibrio yellowstonii (strain ATCC 51303 / DSM 11347 / YP87)</name>
    <dbReference type="NCBI Taxonomy" id="289376"/>
    <lineage>
        <taxon>Bacteria</taxon>
        <taxon>Pseudomonadati</taxon>
        <taxon>Nitrospirota</taxon>
        <taxon>Thermodesulfovibrionia</taxon>
        <taxon>Thermodesulfovibrionales</taxon>
        <taxon>Thermodesulfovibrionaceae</taxon>
        <taxon>Thermodesulfovibrio</taxon>
    </lineage>
</organism>
<dbReference type="STRING" id="289376.THEYE_A0689"/>
<dbReference type="EnsemblBacteria" id="ACI20662">
    <property type="protein sequence ID" value="ACI20662"/>
    <property type="gene ID" value="THEYE_A0689"/>
</dbReference>
<evidence type="ECO:0000259" key="8">
    <source>
        <dbReference type="Pfam" id="PF18765"/>
    </source>
</evidence>
<dbReference type="InterPro" id="IPR052038">
    <property type="entry name" value="Type-VII_TA_antitoxin"/>
</dbReference>
<gene>
    <name evidence="9" type="ordered locus">THEYE_A0689</name>
</gene>
<evidence type="ECO:0000256" key="6">
    <source>
        <dbReference type="ARBA" id="ARBA00022840"/>
    </source>
</evidence>
<reference evidence="10" key="1">
    <citation type="submission" date="2008-08" db="EMBL/GenBank/DDBJ databases">
        <title>The complete genome sequence of Thermodesulfovibrio yellowstonii strain ATCC 51303 / DSM 11347 / YP87.</title>
        <authorList>
            <person name="Dodson R.J."/>
            <person name="Durkin A.S."/>
            <person name="Wu M."/>
            <person name="Eisen J."/>
            <person name="Sutton G."/>
        </authorList>
    </citation>
    <scope>NUCLEOTIDE SEQUENCE [LARGE SCALE GENOMIC DNA]</scope>
    <source>
        <strain evidence="10">ATCC 51303 / DSM 11347 / YP87</strain>
    </source>
</reference>
<protein>
    <submittedName>
        <fullName evidence="9">Nucleotidyltransferase</fullName>
    </submittedName>
</protein>
<dbReference type="RefSeq" id="WP_012545396.1">
    <property type="nucleotide sequence ID" value="NC_011296.1"/>
</dbReference>
<dbReference type="AlphaFoldDB" id="B5YJW6"/>
<dbReference type="OrthoDB" id="90159at2"/>
<keyword evidence="3" id="KW-0548">Nucleotidyltransferase</keyword>
<keyword evidence="10" id="KW-1185">Reference proteome</keyword>
<evidence type="ECO:0000256" key="4">
    <source>
        <dbReference type="ARBA" id="ARBA00022723"/>
    </source>
</evidence>
<dbReference type="EMBL" id="CP001147">
    <property type="protein sequence ID" value="ACI20662.1"/>
    <property type="molecule type" value="Genomic_DNA"/>
</dbReference>
<dbReference type="GO" id="GO:0016779">
    <property type="term" value="F:nucleotidyltransferase activity"/>
    <property type="evidence" value="ECO:0007669"/>
    <property type="project" value="UniProtKB-KW"/>
</dbReference>
<dbReference type="GO" id="GO:0005524">
    <property type="term" value="F:ATP binding"/>
    <property type="evidence" value="ECO:0007669"/>
    <property type="project" value="UniProtKB-KW"/>
</dbReference>
<comment type="cofactor">
    <cofactor evidence="1">
        <name>Mg(2+)</name>
        <dbReference type="ChEBI" id="CHEBI:18420"/>
    </cofactor>
</comment>
<dbReference type="Gene3D" id="3.30.460.10">
    <property type="entry name" value="Beta Polymerase, domain 2"/>
    <property type="match status" value="1"/>
</dbReference>
<dbReference type="HOGENOM" id="CLU_130257_10_0_0"/>
<proteinExistence type="predicted"/>
<dbReference type="SUPFAM" id="SSF81301">
    <property type="entry name" value="Nucleotidyltransferase"/>
    <property type="match status" value="1"/>
</dbReference>
<dbReference type="eggNOG" id="COG1669">
    <property type="taxonomic scope" value="Bacteria"/>
</dbReference>
<dbReference type="PANTHER" id="PTHR33571:SF19">
    <property type="entry name" value="PROTEIN ADENYLYLTRANSFERASE MJ0128-RELATED"/>
    <property type="match status" value="1"/>
</dbReference>
<evidence type="ECO:0000313" key="10">
    <source>
        <dbReference type="Proteomes" id="UP000000718"/>
    </source>
</evidence>
<keyword evidence="2" id="KW-0808">Transferase</keyword>
<dbReference type="CDD" id="cd05403">
    <property type="entry name" value="NT_KNTase_like"/>
    <property type="match status" value="1"/>
</dbReference>
<name>B5YJW6_THEYD</name>
<dbReference type="PANTHER" id="PTHR33571">
    <property type="entry name" value="SSL8005 PROTEIN"/>
    <property type="match status" value="1"/>
</dbReference>